<name>A0AAU8Q0D2_DESK7</name>
<dbReference type="RefSeq" id="WP_013823554.1">
    <property type="nucleotide sequence ID" value="NC_015573.1"/>
</dbReference>
<dbReference type="InterPro" id="IPR000524">
    <property type="entry name" value="Tscrpt_reg_HTH_GntR"/>
</dbReference>
<dbReference type="PANTHER" id="PTHR44846:SF1">
    <property type="entry name" value="MANNOSYL-D-GLYCERATE TRANSPORT_METABOLISM SYSTEM REPRESSOR MNGR-RELATED"/>
    <property type="match status" value="1"/>
</dbReference>
<dbReference type="InterPro" id="IPR028978">
    <property type="entry name" value="Chorismate_lyase_/UTRA_dom_sf"/>
</dbReference>
<dbReference type="Gene3D" id="1.10.10.10">
    <property type="entry name" value="Winged helix-like DNA-binding domain superfamily/Winged helix DNA-binding domain"/>
    <property type="match status" value="1"/>
</dbReference>
<dbReference type="GO" id="GO:0045892">
    <property type="term" value="P:negative regulation of DNA-templated transcription"/>
    <property type="evidence" value="ECO:0007669"/>
    <property type="project" value="TreeGrafter"/>
</dbReference>
<sequence length="237" mass="27076">MSLDHDSPIPLHIQLKEILRREIEQGSYTEKIPSERELMSRFSVSRTTVREAVSALVREGILKKIHGKGTFISPHLINEWLGTIRSFTETIKMMGMKPGIRLLYHGVESHSEIASILGAEKYYAIERLRFADDMPVAIERTYYPIEIGIKLANFDLNHVTLYDALESIGIFLYEAEQKITAVQPTEQDAQLLGITPGTGVLAAERLSRDKQGNIVEYFSSIYRSDKYAFWIKLSRNR</sequence>
<proteinExistence type="predicted"/>
<gene>
    <name evidence="5" type="ordered locus">Desku_2518</name>
</gene>
<dbReference type="SUPFAM" id="SSF46785">
    <property type="entry name" value="Winged helix' DNA-binding domain"/>
    <property type="match status" value="1"/>
</dbReference>
<accession>A0AAU8Q0D2</accession>
<dbReference type="Proteomes" id="UP000009229">
    <property type="component" value="Chromosome"/>
</dbReference>
<protein>
    <submittedName>
        <fullName evidence="5">Transcriptional regulator, GntR family with UTRA sensor domain</fullName>
    </submittedName>
</protein>
<dbReference type="InterPro" id="IPR036388">
    <property type="entry name" value="WH-like_DNA-bd_sf"/>
</dbReference>
<dbReference type="CDD" id="cd07377">
    <property type="entry name" value="WHTH_GntR"/>
    <property type="match status" value="1"/>
</dbReference>
<dbReference type="AlphaFoldDB" id="A0AAU8Q0D2"/>
<keyword evidence="1" id="KW-0805">Transcription regulation</keyword>
<keyword evidence="6" id="KW-1185">Reference proteome</keyword>
<dbReference type="PRINTS" id="PR00035">
    <property type="entry name" value="HTHGNTR"/>
</dbReference>
<evidence type="ECO:0000313" key="6">
    <source>
        <dbReference type="Proteomes" id="UP000009229"/>
    </source>
</evidence>
<dbReference type="KEGG" id="dku:Desku_2518"/>
<dbReference type="Gene3D" id="3.40.1410.10">
    <property type="entry name" value="Chorismate lyase-like"/>
    <property type="match status" value="1"/>
</dbReference>
<evidence type="ECO:0000259" key="4">
    <source>
        <dbReference type="PROSITE" id="PS50949"/>
    </source>
</evidence>
<evidence type="ECO:0000256" key="3">
    <source>
        <dbReference type="ARBA" id="ARBA00023163"/>
    </source>
</evidence>
<evidence type="ECO:0000256" key="1">
    <source>
        <dbReference type="ARBA" id="ARBA00023015"/>
    </source>
</evidence>
<dbReference type="InterPro" id="IPR050679">
    <property type="entry name" value="Bact_HTH_transcr_reg"/>
</dbReference>
<dbReference type="PANTHER" id="PTHR44846">
    <property type="entry name" value="MANNOSYL-D-GLYCERATE TRANSPORT/METABOLISM SYSTEM REPRESSOR MNGR-RELATED"/>
    <property type="match status" value="1"/>
</dbReference>
<reference evidence="6" key="1">
    <citation type="submission" date="2011-05" db="EMBL/GenBank/DDBJ databases">
        <title>Complete sequence of Desulfotomaculum kuznetsovii DSM 6115.</title>
        <authorList>
            <person name="Lucas S."/>
            <person name="Han J."/>
            <person name="Lapidus A."/>
            <person name="Cheng J.-F."/>
            <person name="Goodwin L."/>
            <person name="Pitluck S."/>
            <person name="Peters L."/>
            <person name="Mikhailova N."/>
            <person name="Lu M."/>
            <person name="Saunders E."/>
            <person name="Han C."/>
            <person name="Tapia R."/>
            <person name="Land M."/>
            <person name="Hauser L."/>
            <person name="Kyrpides N."/>
            <person name="Ivanova N."/>
            <person name="Pagani I."/>
            <person name="Nazina T."/>
            <person name="Ivanova A."/>
            <person name="Parshina S."/>
            <person name="Kuever J."/>
            <person name="Muyzer G."/>
            <person name="Plugge C."/>
            <person name="Stams A."/>
            <person name="Woyke T."/>
        </authorList>
    </citation>
    <scope>NUCLEOTIDE SEQUENCE [LARGE SCALE GENOMIC DNA]</scope>
    <source>
        <strain evidence="6">DSM 6115 / VKM B-1805 / 17</strain>
    </source>
</reference>
<dbReference type="GO" id="GO:0003677">
    <property type="term" value="F:DNA binding"/>
    <property type="evidence" value="ECO:0007669"/>
    <property type="project" value="UniProtKB-KW"/>
</dbReference>
<feature type="domain" description="HTH gntR-type" evidence="4">
    <location>
        <begin position="9"/>
        <end position="75"/>
    </location>
</feature>
<dbReference type="InterPro" id="IPR036390">
    <property type="entry name" value="WH_DNA-bd_sf"/>
</dbReference>
<dbReference type="PROSITE" id="PS50949">
    <property type="entry name" value="HTH_GNTR"/>
    <property type="match status" value="1"/>
</dbReference>
<dbReference type="SMART" id="SM00866">
    <property type="entry name" value="UTRA"/>
    <property type="match status" value="1"/>
</dbReference>
<dbReference type="EMBL" id="CP002770">
    <property type="protein sequence ID" value="AEG16043.1"/>
    <property type="molecule type" value="Genomic_DNA"/>
</dbReference>
<dbReference type="Pfam" id="PF07702">
    <property type="entry name" value="UTRA"/>
    <property type="match status" value="1"/>
</dbReference>
<organism evidence="5 6">
    <name type="scientific">Desulfofundulus kuznetsovii (strain DSM 6115 / VKM B-1805 / 17)</name>
    <name type="common">Desulfotomaculum kuznetsovii</name>
    <dbReference type="NCBI Taxonomy" id="760568"/>
    <lineage>
        <taxon>Bacteria</taxon>
        <taxon>Bacillati</taxon>
        <taxon>Bacillota</taxon>
        <taxon>Clostridia</taxon>
        <taxon>Eubacteriales</taxon>
        <taxon>Peptococcaceae</taxon>
        <taxon>Desulfofundulus</taxon>
    </lineage>
</organism>
<dbReference type="SMART" id="SM00345">
    <property type="entry name" value="HTH_GNTR"/>
    <property type="match status" value="1"/>
</dbReference>
<evidence type="ECO:0000256" key="2">
    <source>
        <dbReference type="ARBA" id="ARBA00023125"/>
    </source>
</evidence>
<evidence type="ECO:0000313" key="5">
    <source>
        <dbReference type="EMBL" id="AEG16043.1"/>
    </source>
</evidence>
<dbReference type="InterPro" id="IPR011663">
    <property type="entry name" value="UTRA"/>
</dbReference>
<keyword evidence="3" id="KW-0804">Transcription</keyword>
<dbReference type="GO" id="GO:0003700">
    <property type="term" value="F:DNA-binding transcription factor activity"/>
    <property type="evidence" value="ECO:0007669"/>
    <property type="project" value="InterPro"/>
</dbReference>
<keyword evidence="2" id="KW-0238">DNA-binding</keyword>
<dbReference type="SUPFAM" id="SSF64288">
    <property type="entry name" value="Chorismate lyase-like"/>
    <property type="match status" value="1"/>
</dbReference>
<dbReference type="Pfam" id="PF00392">
    <property type="entry name" value="GntR"/>
    <property type="match status" value="1"/>
</dbReference>